<evidence type="ECO:0000256" key="1">
    <source>
        <dbReference type="ARBA" id="ARBA00022450"/>
    </source>
</evidence>
<accession>A0A1M3SYC8</accession>
<dbReference type="FunFam" id="3.40.50.980:FF:000001">
    <property type="entry name" value="Non-ribosomal peptide synthetase"/>
    <property type="match status" value="1"/>
</dbReference>
<proteinExistence type="inferred from homology"/>
<dbReference type="PANTHER" id="PTHR45527">
    <property type="entry name" value="NONRIBOSOMAL PEPTIDE SYNTHETASE"/>
    <property type="match status" value="1"/>
</dbReference>
<dbReference type="InterPro" id="IPR036736">
    <property type="entry name" value="ACP-like_sf"/>
</dbReference>
<name>A0A1M3SYC8_ASPLC</name>
<dbReference type="Pfam" id="PF00668">
    <property type="entry name" value="Condensation"/>
    <property type="match status" value="1"/>
</dbReference>
<dbReference type="GO" id="GO:0031177">
    <property type="term" value="F:phosphopantetheine binding"/>
    <property type="evidence" value="ECO:0007669"/>
    <property type="project" value="TreeGrafter"/>
</dbReference>
<dbReference type="SUPFAM" id="SSF56801">
    <property type="entry name" value="Acetyl-CoA synthetase-like"/>
    <property type="match status" value="1"/>
</dbReference>
<dbReference type="GO" id="GO:0044550">
    <property type="term" value="P:secondary metabolite biosynthetic process"/>
    <property type="evidence" value="ECO:0007669"/>
    <property type="project" value="TreeGrafter"/>
</dbReference>
<protein>
    <recommendedName>
        <fullName evidence="6">Carrier domain-containing protein</fullName>
    </recommendedName>
</protein>
<dbReference type="PROSITE" id="PS50075">
    <property type="entry name" value="CARRIER"/>
    <property type="match status" value="1"/>
</dbReference>
<gene>
    <name evidence="7" type="ORF">ASPFODRAFT_175204</name>
</gene>
<evidence type="ECO:0000256" key="4">
    <source>
        <dbReference type="ARBA" id="ARBA00022679"/>
    </source>
</evidence>
<dbReference type="Pfam" id="PF00550">
    <property type="entry name" value="PP-binding"/>
    <property type="match status" value="1"/>
</dbReference>
<evidence type="ECO:0000256" key="5">
    <source>
        <dbReference type="ARBA" id="ARBA00029454"/>
    </source>
</evidence>
<dbReference type="Proteomes" id="UP000184063">
    <property type="component" value="Unassembled WGS sequence"/>
</dbReference>
<dbReference type="GO" id="GO:0005737">
    <property type="term" value="C:cytoplasm"/>
    <property type="evidence" value="ECO:0007669"/>
    <property type="project" value="TreeGrafter"/>
</dbReference>
<dbReference type="InterPro" id="IPR001242">
    <property type="entry name" value="Condensation_dom"/>
</dbReference>
<evidence type="ECO:0000256" key="2">
    <source>
        <dbReference type="ARBA" id="ARBA00022553"/>
    </source>
</evidence>
<dbReference type="VEuPathDB" id="FungiDB:ASPFODRAFT_175204"/>
<reference evidence="8" key="1">
    <citation type="journal article" date="2017" name="Genome Biol.">
        <title>Comparative genomics reveals high biological diversity and specific adaptations in the industrially and medically important fungal genus Aspergillus.</title>
        <authorList>
            <person name="de Vries R.P."/>
            <person name="Riley R."/>
            <person name="Wiebenga A."/>
            <person name="Aguilar-Osorio G."/>
            <person name="Amillis S."/>
            <person name="Uchima C.A."/>
            <person name="Anderluh G."/>
            <person name="Asadollahi M."/>
            <person name="Askin M."/>
            <person name="Barry K."/>
            <person name="Battaglia E."/>
            <person name="Bayram O."/>
            <person name="Benocci T."/>
            <person name="Braus-Stromeyer S.A."/>
            <person name="Caldana C."/>
            <person name="Canovas D."/>
            <person name="Cerqueira G.C."/>
            <person name="Chen F."/>
            <person name="Chen W."/>
            <person name="Choi C."/>
            <person name="Clum A."/>
            <person name="Dos Santos R.A."/>
            <person name="Damasio A.R."/>
            <person name="Diallinas G."/>
            <person name="Emri T."/>
            <person name="Fekete E."/>
            <person name="Flipphi M."/>
            <person name="Freyberg S."/>
            <person name="Gallo A."/>
            <person name="Gournas C."/>
            <person name="Habgood R."/>
            <person name="Hainaut M."/>
            <person name="Harispe M.L."/>
            <person name="Henrissat B."/>
            <person name="Hilden K.S."/>
            <person name="Hope R."/>
            <person name="Hossain A."/>
            <person name="Karabika E."/>
            <person name="Karaffa L."/>
            <person name="Karanyi Z."/>
            <person name="Krasevec N."/>
            <person name="Kuo A."/>
            <person name="Kusch H."/>
            <person name="LaButti K."/>
            <person name="Lagendijk E.L."/>
            <person name="Lapidus A."/>
            <person name="Levasseur A."/>
            <person name="Lindquist E."/>
            <person name="Lipzen A."/>
            <person name="Logrieco A.F."/>
            <person name="MacCabe A."/>
            <person name="Maekelae M.R."/>
            <person name="Malavazi I."/>
            <person name="Melin P."/>
            <person name="Meyer V."/>
            <person name="Mielnichuk N."/>
            <person name="Miskei M."/>
            <person name="Molnar A.P."/>
            <person name="Mule G."/>
            <person name="Ngan C.Y."/>
            <person name="Orejas M."/>
            <person name="Orosz E."/>
            <person name="Ouedraogo J.P."/>
            <person name="Overkamp K.M."/>
            <person name="Park H.-S."/>
            <person name="Perrone G."/>
            <person name="Piumi F."/>
            <person name="Punt P.J."/>
            <person name="Ram A.F."/>
            <person name="Ramon A."/>
            <person name="Rauscher S."/>
            <person name="Record E."/>
            <person name="Riano-Pachon D.M."/>
            <person name="Robert V."/>
            <person name="Roehrig J."/>
            <person name="Ruller R."/>
            <person name="Salamov A."/>
            <person name="Salih N.S."/>
            <person name="Samson R.A."/>
            <person name="Sandor E."/>
            <person name="Sanguinetti M."/>
            <person name="Schuetze T."/>
            <person name="Sepcic K."/>
            <person name="Shelest E."/>
            <person name="Sherlock G."/>
            <person name="Sophianopoulou V."/>
            <person name="Squina F.M."/>
            <person name="Sun H."/>
            <person name="Susca A."/>
            <person name="Todd R.B."/>
            <person name="Tsang A."/>
            <person name="Unkles S.E."/>
            <person name="van de Wiele N."/>
            <person name="van Rossen-Uffink D."/>
            <person name="Oliveira J.V."/>
            <person name="Vesth T.C."/>
            <person name="Visser J."/>
            <person name="Yu J.-H."/>
            <person name="Zhou M."/>
            <person name="Andersen M.R."/>
            <person name="Archer D.B."/>
            <person name="Baker S.E."/>
            <person name="Benoit I."/>
            <person name="Brakhage A.A."/>
            <person name="Braus G.H."/>
            <person name="Fischer R."/>
            <person name="Frisvad J.C."/>
            <person name="Goldman G.H."/>
            <person name="Houbraken J."/>
            <person name="Oakley B."/>
            <person name="Pocsi I."/>
            <person name="Scazzocchio C."/>
            <person name="Seiboth B."/>
            <person name="vanKuyk P.A."/>
            <person name="Wortman J."/>
            <person name="Dyer P.S."/>
            <person name="Grigoriev I.V."/>
        </authorList>
    </citation>
    <scope>NUCLEOTIDE SEQUENCE [LARGE SCALE GENOMIC DNA]</scope>
    <source>
        <strain evidence="8">CBS 106.47</strain>
    </source>
</reference>
<dbReference type="GO" id="GO:0016740">
    <property type="term" value="F:transferase activity"/>
    <property type="evidence" value="ECO:0007669"/>
    <property type="project" value="UniProtKB-KW"/>
</dbReference>
<dbReference type="InterPro" id="IPR009081">
    <property type="entry name" value="PP-bd_ACP"/>
</dbReference>
<dbReference type="InterPro" id="IPR023213">
    <property type="entry name" value="CAT-like_dom_sf"/>
</dbReference>
<dbReference type="Gene3D" id="3.40.50.980">
    <property type="match status" value="2"/>
</dbReference>
<dbReference type="InterPro" id="IPR000873">
    <property type="entry name" value="AMP-dep_synth/lig_dom"/>
</dbReference>
<organism evidence="7 8">
    <name type="scientific">Aspergillus luchuensis (strain CBS 106.47)</name>
    <dbReference type="NCBI Taxonomy" id="1137211"/>
    <lineage>
        <taxon>Eukaryota</taxon>
        <taxon>Fungi</taxon>
        <taxon>Dikarya</taxon>
        <taxon>Ascomycota</taxon>
        <taxon>Pezizomycotina</taxon>
        <taxon>Eurotiomycetes</taxon>
        <taxon>Eurotiomycetidae</taxon>
        <taxon>Eurotiales</taxon>
        <taxon>Aspergillaceae</taxon>
        <taxon>Aspergillus</taxon>
        <taxon>Aspergillus subgen. Circumdati</taxon>
    </lineage>
</organism>
<feature type="domain" description="Carrier" evidence="6">
    <location>
        <begin position="1"/>
        <end position="51"/>
    </location>
</feature>
<dbReference type="Gene3D" id="3.30.559.10">
    <property type="entry name" value="Chloramphenicol acetyltransferase-like domain"/>
    <property type="match status" value="1"/>
</dbReference>
<keyword evidence="4" id="KW-0808">Transferase</keyword>
<dbReference type="EMBL" id="KV878315">
    <property type="protein sequence ID" value="OJZ79492.1"/>
    <property type="molecule type" value="Genomic_DNA"/>
</dbReference>
<dbReference type="AlphaFoldDB" id="A0A1M3SYC8"/>
<dbReference type="Gene3D" id="1.10.1200.10">
    <property type="entry name" value="ACP-like"/>
    <property type="match status" value="1"/>
</dbReference>
<keyword evidence="3" id="KW-0436">Ligase</keyword>
<dbReference type="Pfam" id="PF00501">
    <property type="entry name" value="AMP-binding"/>
    <property type="match status" value="1"/>
</dbReference>
<dbReference type="GO" id="GO:0016874">
    <property type="term" value="F:ligase activity"/>
    <property type="evidence" value="ECO:0007669"/>
    <property type="project" value="UniProtKB-KW"/>
</dbReference>
<dbReference type="InterPro" id="IPR006162">
    <property type="entry name" value="Ppantetheine_attach_site"/>
</dbReference>
<dbReference type="Gene3D" id="3.30.559.30">
    <property type="entry name" value="Nonribosomal peptide synthetase, condensation domain"/>
    <property type="match status" value="1"/>
</dbReference>
<sequence>MDDSFFRLGGDSIAAMRLAGAAREDGLVLTVADVFQQPKLSHLALVIRSTSETASDLPAPFSLLEQAGRLEAVLQLAGEQCRVSRDQIADVYPCTALQEGLMALTAKTAGAYIAHFSYRMPGDVDLDRFRAAWNVVARANPILNTRIVQHDRWGSFQVVVPADLPWAVYEDEAAYDGDGAVAMRLGEPLVRAAVVSSRGSTAGPRFILTLHHALYDGWSLPLLLAQAAAALRGDLVTPRPFSPFIGYLLGSTPAGEAYWRSQFTGLEASCFPPLPTPAYTPDPMESVVHTMTLPHGATDDDFTVSTRLRLAWAVTLAQYSHTTDVVFGLTVTGRGAPVVGIEQMTGPTIATLPLRIRLDPNATVKQALQRVQDQSTEMLPYEQIGLQNIRRLSDAAAAACRFQNLLVIQPRRDNDIDGLFTEAEATSTEGAFTSYALTLLCEVQRDRVMVQATFDSRVIGATEVQRLLHQLAHVTGQIRDQPEARIGDLGGASPEDRRQLQAWNGEVPARVERCVHELVAERCRAQPDAPAVCAWDGDFTYGELDARSSALAAQLAARGVGPEVFVPLCFEKSRWTTVAMLGVMKAGGAFVLLDPSHPPARRREICRAVSAELIVASAEQAAVAGDLAAQVVVVDDARTTTWPQSSTRWEGSPVKPDNALYAVFTSGSTGTPKGVVIDHGAFCSGALCHGHGLFLTAASRVFQFSWYAFDVSISDPLTTLLFGGCVCVPSAAGSWCHFAESLRGFRVTCWFLTPSVARLLSPDGLLALSVFVLMGEALAASDVHRWGSGICLFNSYGPAECSVVIREILDAQPAACAGWWTGTTPSGWCRSGRWASW</sequence>
<dbReference type="PANTHER" id="PTHR45527:SF12">
    <property type="entry name" value="NONRIBOSOMAL PEPTIDE SYNTHETASE IVOA"/>
    <property type="match status" value="1"/>
</dbReference>
<evidence type="ECO:0000313" key="8">
    <source>
        <dbReference type="Proteomes" id="UP000184063"/>
    </source>
</evidence>
<keyword evidence="1" id="KW-0596">Phosphopantetheine</keyword>
<dbReference type="SUPFAM" id="SSF47336">
    <property type="entry name" value="ACP-like"/>
    <property type="match status" value="1"/>
</dbReference>
<dbReference type="PROSITE" id="PS00012">
    <property type="entry name" value="PHOSPHOPANTETHEINE"/>
    <property type="match status" value="1"/>
</dbReference>
<dbReference type="CDD" id="cd19545">
    <property type="entry name" value="FUM14_C_NRPS-like"/>
    <property type="match status" value="1"/>
</dbReference>
<dbReference type="GO" id="GO:0043041">
    <property type="term" value="P:amino acid activation for nonribosomal peptide biosynthetic process"/>
    <property type="evidence" value="ECO:0007669"/>
    <property type="project" value="TreeGrafter"/>
</dbReference>
<evidence type="ECO:0000256" key="3">
    <source>
        <dbReference type="ARBA" id="ARBA00022598"/>
    </source>
</evidence>
<dbReference type="SUPFAM" id="SSF52777">
    <property type="entry name" value="CoA-dependent acyltransferases"/>
    <property type="match status" value="2"/>
</dbReference>
<dbReference type="FunFam" id="3.30.559.30:FF:000003">
    <property type="entry name" value="Nonribosomal peptide synthase SidD"/>
    <property type="match status" value="1"/>
</dbReference>
<comment type="similarity">
    <text evidence="5">Belongs to the NRP synthetase family.</text>
</comment>
<evidence type="ECO:0000313" key="7">
    <source>
        <dbReference type="EMBL" id="OJZ79492.1"/>
    </source>
</evidence>
<evidence type="ECO:0000259" key="6">
    <source>
        <dbReference type="PROSITE" id="PS50075"/>
    </source>
</evidence>
<keyword evidence="2" id="KW-0597">Phosphoprotein</keyword>
<dbReference type="OrthoDB" id="416786at2759"/>